<dbReference type="Pfam" id="PF01408">
    <property type="entry name" value="GFO_IDH_MocA"/>
    <property type="match status" value="1"/>
</dbReference>
<feature type="domain" description="Gfo/Idh/MocA-like oxidoreductase C-terminal" evidence="3">
    <location>
        <begin position="158"/>
        <end position="341"/>
    </location>
</feature>
<dbReference type="InterPro" id="IPR051450">
    <property type="entry name" value="Gfo/Idh/MocA_Oxidoreductases"/>
</dbReference>
<dbReference type="InterPro" id="IPR000683">
    <property type="entry name" value="Gfo/Idh/MocA-like_OxRdtase_N"/>
</dbReference>
<keyword evidence="5" id="KW-1185">Reference proteome</keyword>
<dbReference type="RefSeq" id="WP_012594545.1">
    <property type="nucleotide sequence ID" value="NC_011726.1"/>
</dbReference>
<dbReference type="Pfam" id="PF02894">
    <property type="entry name" value="GFO_IDH_MocA_C"/>
    <property type="match status" value="1"/>
</dbReference>
<dbReference type="STRING" id="41431.PCC8801_1204"/>
<dbReference type="InterPro" id="IPR036291">
    <property type="entry name" value="NAD(P)-bd_dom_sf"/>
</dbReference>
<dbReference type="Gene3D" id="3.40.50.720">
    <property type="entry name" value="NAD(P)-binding Rossmann-like Domain"/>
    <property type="match status" value="1"/>
</dbReference>
<dbReference type="AlphaFoldDB" id="B7K2D5"/>
<comment type="similarity">
    <text evidence="1">Belongs to the Gfo/Idh/MocA family.</text>
</comment>
<dbReference type="PANTHER" id="PTHR43377:SF10">
    <property type="entry name" value="BILIVERDIN REDUCTASE"/>
    <property type="match status" value="1"/>
</dbReference>
<dbReference type="InterPro" id="IPR004104">
    <property type="entry name" value="Gfo/Idh/MocA-like_OxRdtase_C"/>
</dbReference>
<accession>B7K2D5</accession>
<evidence type="ECO:0000313" key="5">
    <source>
        <dbReference type="Proteomes" id="UP000008204"/>
    </source>
</evidence>
<evidence type="ECO:0000259" key="3">
    <source>
        <dbReference type="Pfam" id="PF02894"/>
    </source>
</evidence>
<dbReference type="HOGENOM" id="CLU_023194_1_3_3"/>
<evidence type="ECO:0000313" key="4">
    <source>
        <dbReference type="EMBL" id="ACK65271.1"/>
    </source>
</evidence>
<dbReference type="eggNOG" id="COG0673">
    <property type="taxonomic scope" value="Bacteria"/>
</dbReference>
<feature type="domain" description="Gfo/Idh/MocA-like oxidoreductase N-terminal" evidence="2">
    <location>
        <begin position="23"/>
        <end position="141"/>
    </location>
</feature>
<sequence length="342" mass="38921">MIVNYNTLKMISTTPKLFLSRPLNIGIIGTGYAAQRRAETLLKDERSRLCYVSGHTPENLANFCQTYHTSPCDSWEALINHRDLDLVVICNINRDHGEIARRALEAGKHVIIEYPLALNFSEASEILALATQKNLLLHIEHIEILGGMHQTTRQYLPQLGNVFYGRYTTIQPVRTVPRRWTFHREMFGFPFMAALPRIHRFTDLFGEVNSVLCHDRFWDAPDIGYYTAFLCHASLGFKSGLQVDLVYGKGDAFWQSDRTFELYGDRGTLIFKGETGTLITQEGEKTLELESRRGLFAQDTQMVLDHLFEGKPLYIDPKSSLYALKIAEAADQSSQLGQLIEV</sequence>
<dbReference type="Gene3D" id="3.30.360.10">
    <property type="entry name" value="Dihydrodipicolinate Reductase, domain 2"/>
    <property type="match status" value="1"/>
</dbReference>
<gene>
    <name evidence="4" type="ordered locus">PCC8801_1204</name>
</gene>
<dbReference type="KEGG" id="cyp:PCC8801_1204"/>
<name>B7K2D5_RIPO1</name>
<reference evidence="5" key="1">
    <citation type="journal article" date="2011" name="MBio">
        <title>Novel metabolic attributes of the genus Cyanothece, comprising a group of unicellular nitrogen-fixing Cyanobacteria.</title>
        <authorList>
            <person name="Bandyopadhyay A."/>
            <person name="Elvitigala T."/>
            <person name="Welsh E."/>
            <person name="Stockel J."/>
            <person name="Liberton M."/>
            <person name="Min H."/>
            <person name="Sherman L.A."/>
            <person name="Pakrasi H.B."/>
        </authorList>
    </citation>
    <scope>NUCLEOTIDE SEQUENCE [LARGE SCALE GENOMIC DNA]</scope>
    <source>
        <strain evidence="5">PCC 8801</strain>
    </source>
</reference>
<dbReference type="GO" id="GO:0000166">
    <property type="term" value="F:nucleotide binding"/>
    <property type="evidence" value="ECO:0007669"/>
    <property type="project" value="InterPro"/>
</dbReference>
<proteinExistence type="inferred from homology"/>
<dbReference type="Proteomes" id="UP000008204">
    <property type="component" value="Chromosome"/>
</dbReference>
<dbReference type="PANTHER" id="PTHR43377">
    <property type="entry name" value="BILIVERDIN REDUCTASE A"/>
    <property type="match status" value="1"/>
</dbReference>
<dbReference type="OrthoDB" id="455005at2"/>
<evidence type="ECO:0000259" key="2">
    <source>
        <dbReference type="Pfam" id="PF01408"/>
    </source>
</evidence>
<dbReference type="SUPFAM" id="SSF51735">
    <property type="entry name" value="NAD(P)-binding Rossmann-fold domains"/>
    <property type="match status" value="1"/>
</dbReference>
<organism evidence="4 5">
    <name type="scientific">Rippkaea orientalis (strain PCC 8801 / RF-1)</name>
    <name type="common">Cyanothece sp. (strain PCC 8801)</name>
    <dbReference type="NCBI Taxonomy" id="41431"/>
    <lineage>
        <taxon>Bacteria</taxon>
        <taxon>Bacillati</taxon>
        <taxon>Cyanobacteriota</taxon>
        <taxon>Cyanophyceae</taxon>
        <taxon>Oscillatoriophycideae</taxon>
        <taxon>Chroococcales</taxon>
        <taxon>Aphanothecaceae</taxon>
        <taxon>Rippkaea</taxon>
        <taxon>Rippkaea orientalis</taxon>
    </lineage>
</organism>
<evidence type="ECO:0000256" key="1">
    <source>
        <dbReference type="ARBA" id="ARBA00010928"/>
    </source>
</evidence>
<protein>
    <submittedName>
        <fullName evidence="4">Oxidoreductase domain protein</fullName>
    </submittedName>
</protein>
<dbReference type="EMBL" id="CP001287">
    <property type="protein sequence ID" value="ACK65271.1"/>
    <property type="molecule type" value="Genomic_DNA"/>
</dbReference>